<reference evidence="4" key="1">
    <citation type="submission" date="2012-12" db="EMBL/GenBank/DDBJ databases">
        <authorList>
            <person name="Hellsten U."/>
            <person name="Grimwood J."/>
            <person name="Chapman J.A."/>
            <person name="Shapiro H."/>
            <person name="Aerts A."/>
            <person name="Otillar R.P."/>
            <person name="Terry A.Y."/>
            <person name="Boore J.L."/>
            <person name="Simakov O."/>
            <person name="Marletaz F."/>
            <person name="Cho S.-J."/>
            <person name="Edsinger-Gonzales E."/>
            <person name="Havlak P."/>
            <person name="Kuo D.-H."/>
            <person name="Larsson T."/>
            <person name="Lv J."/>
            <person name="Arendt D."/>
            <person name="Savage R."/>
            <person name="Osoegawa K."/>
            <person name="de Jong P."/>
            <person name="Lindberg D.R."/>
            <person name="Seaver E.C."/>
            <person name="Weisblat D.A."/>
            <person name="Putnam N.H."/>
            <person name="Grigoriev I.V."/>
            <person name="Rokhsar D.S."/>
        </authorList>
    </citation>
    <scope>NUCLEOTIDE SEQUENCE</scope>
    <source>
        <strain evidence="4">I ESC-2004</strain>
    </source>
</reference>
<evidence type="ECO:0000313" key="3">
    <source>
        <dbReference type="EnsemblMetazoa" id="CapteP131290"/>
    </source>
</evidence>
<evidence type="ECO:0000313" key="2">
    <source>
        <dbReference type="EMBL" id="ELU09625.1"/>
    </source>
</evidence>
<gene>
    <name evidence="2" type="ORF">CAPTEDRAFT_131290</name>
</gene>
<dbReference type="Proteomes" id="UP000014760">
    <property type="component" value="Unassembled WGS sequence"/>
</dbReference>
<dbReference type="EMBL" id="AMQN01041592">
    <property type="status" value="NOT_ANNOTATED_CDS"/>
    <property type="molecule type" value="Genomic_DNA"/>
</dbReference>
<organism evidence="2">
    <name type="scientific">Capitella teleta</name>
    <name type="common">Polychaete worm</name>
    <dbReference type="NCBI Taxonomy" id="283909"/>
    <lineage>
        <taxon>Eukaryota</taxon>
        <taxon>Metazoa</taxon>
        <taxon>Spiralia</taxon>
        <taxon>Lophotrochozoa</taxon>
        <taxon>Annelida</taxon>
        <taxon>Polychaeta</taxon>
        <taxon>Sedentaria</taxon>
        <taxon>Scolecida</taxon>
        <taxon>Capitellidae</taxon>
        <taxon>Capitella</taxon>
    </lineage>
</organism>
<feature type="compositionally biased region" description="Polar residues" evidence="1">
    <location>
        <begin position="61"/>
        <end position="71"/>
    </location>
</feature>
<feature type="non-terminal residue" evidence="2">
    <location>
        <position position="1"/>
    </location>
</feature>
<proteinExistence type="predicted"/>
<protein>
    <submittedName>
        <fullName evidence="2 3">Uncharacterized protein</fullName>
    </submittedName>
</protein>
<dbReference type="HOGENOM" id="CLU_2747314_0_0_1"/>
<name>R7UTY2_CAPTE</name>
<dbReference type="AlphaFoldDB" id="R7UTY2"/>
<reference evidence="3" key="3">
    <citation type="submission" date="2015-06" db="UniProtKB">
        <authorList>
            <consortium name="EnsemblMetazoa"/>
        </authorList>
    </citation>
    <scope>IDENTIFICATION</scope>
</reference>
<evidence type="ECO:0000313" key="4">
    <source>
        <dbReference type="Proteomes" id="UP000014760"/>
    </source>
</evidence>
<dbReference type="EMBL" id="KB298089">
    <property type="protein sequence ID" value="ELU09625.1"/>
    <property type="molecule type" value="Genomic_DNA"/>
</dbReference>
<feature type="region of interest" description="Disordered" evidence="1">
    <location>
        <begin position="49"/>
        <end position="71"/>
    </location>
</feature>
<dbReference type="EnsemblMetazoa" id="CapteT131290">
    <property type="protein sequence ID" value="CapteP131290"/>
    <property type="gene ID" value="CapteG131290"/>
</dbReference>
<reference evidence="2 4" key="2">
    <citation type="journal article" date="2013" name="Nature">
        <title>Insights into bilaterian evolution from three spiralian genomes.</title>
        <authorList>
            <person name="Simakov O."/>
            <person name="Marletaz F."/>
            <person name="Cho S.J."/>
            <person name="Edsinger-Gonzales E."/>
            <person name="Havlak P."/>
            <person name="Hellsten U."/>
            <person name="Kuo D.H."/>
            <person name="Larsson T."/>
            <person name="Lv J."/>
            <person name="Arendt D."/>
            <person name="Savage R."/>
            <person name="Osoegawa K."/>
            <person name="de Jong P."/>
            <person name="Grimwood J."/>
            <person name="Chapman J.A."/>
            <person name="Shapiro H."/>
            <person name="Aerts A."/>
            <person name="Otillar R.P."/>
            <person name="Terry A.Y."/>
            <person name="Boore J.L."/>
            <person name="Grigoriev I.V."/>
            <person name="Lindberg D.R."/>
            <person name="Seaver E.C."/>
            <person name="Weisblat D.A."/>
            <person name="Putnam N.H."/>
            <person name="Rokhsar D.S."/>
        </authorList>
    </citation>
    <scope>NUCLEOTIDE SEQUENCE</scope>
    <source>
        <strain evidence="2 4">I ESC-2004</strain>
    </source>
</reference>
<accession>R7UTY2</accession>
<dbReference type="OrthoDB" id="6080649at2759"/>
<sequence>LTLYKAKICLTLEYASPVLTPHLKKHINNIERIQMRATKTLPNLRHLPYPQQMKKLGTANPDLQTTTDRLN</sequence>
<evidence type="ECO:0000256" key="1">
    <source>
        <dbReference type="SAM" id="MobiDB-lite"/>
    </source>
</evidence>
<keyword evidence="4" id="KW-1185">Reference proteome</keyword>